<reference evidence="2" key="1">
    <citation type="journal article" date="2020" name="mSystems">
        <title>Genome- and Community-Level Interaction Insights into Carbon Utilization and Element Cycling Functions of Hydrothermarchaeota in Hydrothermal Sediment.</title>
        <authorList>
            <person name="Zhou Z."/>
            <person name="Liu Y."/>
            <person name="Xu W."/>
            <person name="Pan J."/>
            <person name="Luo Z.H."/>
            <person name="Li M."/>
        </authorList>
    </citation>
    <scope>NUCLEOTIDE SEQUENCE [LARGE SCALE GENOMIC DNA]</scope>
    <source>
        <strain evidence="2">SpSt-1121</strain>
    </source>
</reference>
<proteinExistence type="predicted"/>
<feature type="transmembrane region" description="Helical" evidence="1">
    <location>
        <begin position="109"/>
        <end position="131"/>
    </location>
</feature>
<keyword evidence="1" id="KW-0472">Membrane</keyword>
<keyword evidence="1" id="KW-0812">Transmembrane</keyword>
<keyword evidence="1" id="KW-1133">Transmembrane helix</keyword>
<dbReference type="InterPro" id="IPR038377">
    <property type="entry name" value="Na/Glc_symporter_sf"/>
</dbReference>
<dbReference type="Gene3D" id="1.20.1730.10">
    <property type="entry name" value="Sodium/glucose cotransporter"/>
    <property type="match status" value="1"/>
</dbReference>
<name>A0A7C5TEX9_9CREN</name>
<feature type="transmembrane region" description="Helical" evidence="1">
    <location>
        <begin position="67"/>
        <end position="89"/>
    </location>
</feature>
<organism evidence="2">
    <name type="scientific">Ignisphaera aggregans</name>
    <dbReference type="NCBI Taxonomy" id="334771"/>
    <lineage>
        <taxon>Archaea</taxon>
        <taxon>Thermoproteota</taxon>
        <taxon>Thermoprotei</taxon>
        <taxon>Desulfurococcales</taxon>
        <taxon>Desulfurococcaceae</taxon>
        <taxon>Ignisphaera</taxon>
    </lineage>
</organism>
<evidence type="ECO:0000313" key="2">
    <source>
        <dbReference type="EMBL" id="HHP81272.1"/>
    </source>
</evidence>
<dbReference type="AlphaFoldDB" id="A0A7C5TEX9"/>
<gene>
    <name evidence="2" type="ORF">ENM84_01260</name>
</gene>
<comment type="caution">
    <text evidence="2">The sequence shown here is derived from an EMBL/GenBank/DDBJ whole genome shotgun (WGS) entry which is preliminary data.</text>
</comment>
<feature type="transmembrane region" description="Helical" evidence="1">
    <location>
        <begin position="29"/>
        <end position="47"/>
    </location>
</feature>
<sequence length="159" mass="18284">MFLCFLISRWRVLNINEALRNPIFQRTLLNQYFITAYLIAIAWPLLVPHLWIRFHTIERRDTITTRILSYALVWALLYRIMPYILVMGFAAWRLTPPKATVIEEYAARLFLGLIGPALATTAFLGVLGAGISTADSIIQTYVATLYRDILETIIKPIIK</sequence>
<protein>
    <submittedName>
        <fullName evidence="2">Uncharacterized protein</fullName>
    </submittedName>
</protein>
<evidence type="ECO:0000256" key="1">
    <source>
        <dbReference type="SAM" id="Phobius"/>
    </source>
</evidence>
<dbReference type="EMBL" id="DRZI01000042">
    <property type="protein sequence ID" value="HHP81272.1"/>
    <property type="molecule type" value="Genomic_DNA"/>
</dbReference>
<accession>A0A7C5TEX9</accession>